<proteinExistence type="predicted"/>
<dbReference type="eggNOG" id="COG0561">
    <property type="taxonomic scope" value="Bacteria"/>
</dbReference>
<dbReference type="SUPFAM" id="SSF56784">
    <property type="entry name" value="HAD-like"/>
    <property type="match status" value="1"/>
</dbReference>
<dbReference type="GO" id="GO:0000287">
    <property type="term" value="F:magnesium ion binding"/>
    <property type="evidence" value="ECO:0007669"/>
    <property type="project" value="TreeGrafter"/>
</dbReference>
<gene>
    <name evidence="1" type="ORF">ANASTE_01652</name>
</gene>
<comment type="caution">
    <text evidence="1">The sequence shown here is derived from an EMBL/GenBank/DDBJ whole genome shotgun (WGS) entry which is preliminary data.</text>
</comment>
<dbReference type="GO" id="GO:0016791">
    <property type="term" value="F:phosphatase activity"/>
    <property type="evidence" value="ECO:0007669"/>
    <property type="project" value="UniProtKB-ARBA"/>
</dbReference>
<dbReference type="PANTHER" id="PTHR10000">
    <property type="entry name" value="PHOSPHOSERINE PHOSPHATASE"/>
    <property type="match status" value="1"/>
</dbReference>
<reference evidence="1" key="1">
    <citation type="submission" date="2008-01" db="EMBL/GenBank/DDBJ databases">
        <authorList>
            <person name="Fulton L."/>
            <person name="Clifton S."/>
            <person name="Fulton B."/>
            <person name="Xu J."/>
            <person name="Minx P."/>
            <person name="Pepin K.H."/>
            <person name="Johnson M."/>
            <person name="Thiruvilangam P."/>
            <person name="Bhonagiri V."/>
            <person name="Nash W.E."/>
            <person name="Mardis E.R."/>
            <person name="Wilson R.K."/>
        </authorList>
    </citation>
    <scope>NUCLEOTIDE SEQUENCE [LARGE SCALE GENOMIC DNA]</scope>
    <source>
        <strain evidence="1">DSM 17244</strain>
    </source>
</reference>
<dbReference type="GO" id="GO:0005829">
    <property type="term" value="C:cytosol"/>
    <property type="evidence" value="ECO:0007669"/>
    <property type="project" value="TreeGrafter"/>
</dbReference>
<accession>B1C8N8</accession>
<dbReference type="InterPro" id="IPR006379">
    <property type="entry name" value="HAD-SF_hydro_IIB"/>
</dbReference>
<dbReference type="Proteomes" id="UP000005178">
    <property type="component" value="Unassembled WGS sequence"/>
</dbReference>
<reference evidence="1" key="2">
    <citation type="submission" date="2013-08" db="EMBL/GenBank/DDBJ databases">
        <title>Draft genome sequence of Anaerofustis stercorihominis (DSM 17244).</title>
        <authorList>
            <person name="Sudarsanam P."/>
            <person name="Ley R."/>
            <person name="Guruge J."/>
            <person name="Turnbaugh P.J."/>
            <person name="Mahowald M."/>
            <person name="Liep D."/>
            <person name="Gordon J."/>
        </authorList>
    </citation>
    <scope>NUCLEOTIDE SEQUENCE</scope>
    <source>
        <strain evidence="1">DSM 17244</strain>
    </source>
</reference>
<sequence>MEIKMVKLLALDLDKTLIRDNNTISDTDKKAIQKCIDRGIIVSIISGRNDASIKPIAQELKIIKNKHIGVNGALLLDFINGHEELITIDNDIYDYLVEKFSEDDRDFMPLNREGYFYKNEGHLLDDVRTWIDDEGLIKGDLASLKDCYRISVHFEDKEDLEYLKSYLPKSIYGTVDRNVYDIRPTKVNKFTGLEALMKHYDINKNEVATIGDQASDIELLENTKYSFAVQNADEFTKKAANYVLKKTNNENAVAEMINEYLLK</sequence>
<dbReference type="EMBL" id="ABIL02000006">
    <property type="protein sequence ID" value="EDS71948.1"/>
    <property type="molecule type" value="Genomic_DNA"/>
</dbReference>
<dbReference type="AlphaFoldDB" id="B1C8N8"/>
<dbReference type="HOGENOM" id="CLU_044146_3_1_9"/>
<dbReference type="PANTHER" id="PTHR10000:SF8">
    <property type="entry name" value="HAD SUPERFAMILY HYDROLASE-LIKE, TYPE 3"/>
    <property type="match status" value="1"/>
</dbReference>
<evidence type="ECO:0000313" key="1">
    <source>
        <dbReference type="EMBL" id="EDS71948.1"/>
    </source>
</evidence>
<dbReference type="InterPro" id="IPR023214">
    <property type="entry name" value="HAD_sf"/>
</dbReference>
<protein>
    <submittedName>
        <fullName evidence="1">HAD hydrolase, family IIB</fullName>
    </submittedName>
</protein>
<dbReference type="Gene3D" id="3.30.1240.10">
    <property type="match status" value="1"/>
</dbReference>
<name>B1C8N8_9FIRM</name>
<dbReference type="Gene3D" id="3.40.50.1000">
    <property type="entry name" value="HAD superfamily/HAD-like"/>
    <property type="match status" value="1"/>
</dbReference>
<dbReference type="STRING" id="445971.ANASTE_01652"/>
<evidence type="ECO:0000313" key="2">
    <source>
        <dbReference type="Proteomes" id="UP000005178"/>
    </source>
</evidence>
<dbReference type="Pfam" id="PF08282">
    <property type="entry name" value="Hydrolase_3"/>
    <property type="match status" value="1"/>
</dbReference>
<organism evidence="1 2">
    <name type="scientific">Anaerofustis stercorihominis DSM 17244</name>
    <dbReference type="NCBI Taxonomy" id="445971"/>
    <lineage>
        <taxon>Bacteria</taxon>
        <taxon>Bacillati</taxon>
        <taxon>Bacillota</taxon>
        <taxon>Clostridia</taxon>
        <taxon>Eubacteriales</taxon>
        <taxon>Eubacteriaceae</taxon>
        <taxon>Anaerofustis</taxon>
    </lineage>
</organism>
<keyword evidence="1" id="KW-0378">Hydrolase</keyword>
<dbReference type="InterPro" id="IPR036412">
    <property type="entry name" value="HAD-like_sf"/>
</dbReference>
<dbReference type="NCBIfam" id="TIGR01484">
    <property type="entry name" value="HAD-SF-IIB"/>
    <property type="match status" value="1"/>
</dbReference>
<keyword evidence="2" id="KW-1185">Reference proteome</keyword>